<name>A0A1F5FJX9_9BACT</name>
<gene>
    <name evidence="1" type="ORF">A2368_02535</name>
</gene>
<evidence type="ECO:0000313" key="2">
    <source>
        <dbReference type="Proteomes" id="UP000176682"/>
    </source>
</evidence>
<proteinExistence type="predicted"/>
<evidence type="ECO:0000313" key="1">
    <source>
        <dbReference type="EMBL" id="OGD79926.1"/>
    </source>
</evidence>
<dbReference type="EMBL" id="MFAM01000005">
    <property type="protein sequence ID" value="OGD79926.1"/>
    <property type="molecule type" value="Genomic_DNA"/>
</dbReference>
<sequence>MELVIAIGVLGILIGASVGLFTRLMRGVNITDSLIETEDSAQVVVALLDRNIKSSREVVSVGGSNCPGSGNTLVLRMLDGGLLTYSLSDGQIASNGAVISTPKVTITNLQFSCLNDGDVVTQVNIEFDAGYQETESSIISVKHYSNQVAVRNL</sequence>
<comment type="caution">
    <text evidence="1">The sequence shown here is derived from an EMBL/GenBank/DDBJ whole genome shotgun (WGS) entry which is preliminary data.</text>
</comment>
<accession>A0A1F5FJX9</accession>
<reference evidence="1 2" key="1">
    <citation type="journal article" date="2016" name="Nat. Commun.">
        <title>Thousands of microbial genomes shed light on interconnected biogeochemical processes in an aquifer system.</title>
        <authorList>
            <person name="Anantharaman K."/>
            <person name="Brown C.T."/>
            <person name="Hug L.A."/>
            <person name="Sharon I."/>
            <person name="Castelle C.J."/>
            <person name="Probst A.J."/>
            <person name="Thomas B.C."/>
            <person name="Singh A."/>
            <person name="Wilkins M.J."/>
            <person name="Karaoz U."/>
            <person name="Brodie E.L."/>
            <person name="Williams K.H."/>
            <person name="Hubbard S.S."/>
            <person name="Banfield J.F."/>
        </authorList>
    </citation>
    <scope>NUCLEOTIDE SEQUENCE [LARGE SCALE GENOMIC DNA]</scope>
</reference>
<dbReference type="Proteomes" id="UP000176682">
    <property type="component" value="Unassembled WGS sequence"/>
</dbReference>
<dbReference type="AlphaFoldDB" id="A0A1F5FJX9"/>
<organism evidence="1 2">
    <name type="scientific">Candidatus Collierbacteria bacterium RIFOXYB1_FULL_49_13</name>
    <dbReference type="NCBI Taxonomy" id="1817728"/>
    <lineage>
        <taxon>Bacteria</taxon>
        <taxon>Candidatus Collieribacteriota</taxon>
    </lineage>
</organism>
<protein>
    <submittedName>
        <fullName evidence="1">Uncharacterized protein</fullName>
    </submittedName>
</protein>